<name>A0A813BVL3_9DINO</name>
<evidence type="ECO:0000256" key="2">
    <source>
        <dbReference type="ARBA" id="ARBA00022771"/>
    </source>
</evidence>
<dbReference type="Gene3D" id="4.10.1000.10">
    <property type="entry name" value="Zinc finger, CCCH-type"/>
    <property type="match status" value="1"/>
</dbReference>
<reference evidence="7" key="1">
    <citation type="submission" date="2021-02" db="EMBL/GenBank/DDBJ databases">
        <authorList>
            <person name="Dougan E. K."/>
            <person name="Rhodes N."/>
            <person name="Thang M."/>
            <person name="Chan C."/>
        </authorList>
    </citation>
    <scope>NUCLEOTIDE SEQUENCE</scope>
</reference>
<evidence type="ECO:0000256" key="5">
    <source>
        <dbReference type="SAM" id="Coils"/>
    </source>
</evidence>
<feature type="zinc finger region" description="C3H1-type" evidence="4">
    <location>
        <begin position="257"/>
        <end position="285"/>
    </location>
</feature>
<keyword evidence="1 4" id="KW-0479">Metal-binding</keyword>
<accession>A0A813BVL3</accession>
<proteinExistence type="predicted"/>
<dbReference type="PROSITE" id="PS50103">
    <property type="entry name" value="ZF_C3H1"/>
    <property type="match status" value="1"/>
</dbReference>
<dbReference type="Proteomes" id="UP000601435">
    <property type="component" value="Unassembled WGS sequence"/>
</dbReference>
<evidence type="ECO:0000256" key="4">
    <source>
        <dbReference type="PROSITE-ProRule" id="PRU00723"/>
    </source>
</evidence>
<dbReference type="InterPro" id="IPR000571">
    <property type="entry name" value="Znf_CCCH"/>
</dbReference>
<evidence type="ECO:0000313" key="7">
    <source>
        <dbReference type="EMBL" id="CAE7919564.1"/>
    </source>
</evidence>
<feature type="domain" description="C3H1-type" evidence="6">
    <location>
        <begin position="257"/>
        <end position="285"/>
    </location>
</feature>
<keyword evidence="8" id="KW-1185">Reference proteome</keyword>
<protein>
    <recommendedName>
        <fullName evidence="6">C3H1-type domain-containing protein</fullName>
    </recommendedName>
</protein>
<feature type="coiled-coil region" evidence="5">
    <location>
        <begin position="295"/>
        <end position="322"/>
    </location>
</feature>
<evidence type="ECO:0000256" key="3">
    <source>
        <dbReference type="ARBA" id="ARBA00022833"/>
    </source>
</evidence>
<dbReference type="SUPFAM" id="SSF90229">
    <property type="entry name" value="CCCH zinc finger"/>
    <property type="match status" value="1"/>
</dbReference>
<gene>
    <name evidence="7" type="ORF">SNEC2469_LOCUS31637</name>
</gene>
<feature type="non-terminal residue" evidence="7">
    <location>
        <position position="1"/>
    </location>
</feature>
<sequence length="450" mass="49140">MPEVGPDAAVEFSDWIYEAEQVIGSIADKATLWFSACMEVARTTYDQYVISSPLQRLTLTPVIPDELRDPRWSRLERKVTMMLLASMRKPAKDEVITHRISTVPALLYRMFILYQPGGSAERGTILRHLEGQSAGNDVYQCITALRKWRRYLQRAEDIGISVPDGSVLLKGVEAITAQTLEALPDVKFRVALAKNELQLHSRLEADSVIRFSNAIMAELQTAAPARQAAGTSEPAKLKNINVAENTGTSSPSAKAKAKANVPCKFFLTEAGCSRGANCGYSHQFTKKEKVVAANVADTEAQMKQLLEEANAMMKEMRKLKMLALSSTEVKNNAAARRCGPMTGRTGLLDSGASHPFRSASTDELQEATRVRVQLANGSEVTLAQNRAGTLLASTPKDGDELSPIVPLGSLVSELGCDLVWTRSRGLEIRHPQHGLIKPRIVGQCPVIGES</sequence>
<organism evidence="7 8">
    <name type="scientific">Symbiodinium necroappetens</name>
    <dbReference type="NCBI Taxonomy" id="1628268"/>
    <lineage>
        <taxon>Eukaryota</taxon>
        <taxon>Sar</taxon>
        <taxon>Alveolata</taxon>
        <taxon>Dinophyceae</taxon>
        <taxon>Suessiales</taxon>
        <taxon>Symbiodiniaceae</taxon>
        <taxon>Symbiodinium</taxon>
    </lineage>
</organism>
<keyword evidence="3 4" id="KW-0862">Zinc</keyword>
<evidence type="ECO:0000259" key="6">
    <source>
        <dbReference type="PROSITE" id="PS50103"/>
    </source>
</evidence>
<comment type="caution">
    <text evidence="7">The sequence shown here is derived from an EMBL/GenBank/DDBJ whole genome shotgun (WGS) entry which is preliminary data.</text>
</comment>
<dbReference type="InterPro" id="IPR036855">
    <property type="entry name" value="Znf_CCCH_sf"/>
</dbReference>
<evidence type="ECO:0000313" key="8">
    <source>
        <dbReference type="Proteomes" id="UP000601435"/>
    </source>
</evidence>
<evidence type="ECO:0000256" key="1">
    <source>
        <dbReference type="ARBA" id="ARBA00022723"/>
    </source>
</evidence>
<keyword evidence="5" id="KW-0175">Coiled coil</keyword>
<dbReference type="EMBL" id="CAJNJA010077190">
    <property type="protein sequence ID" value="CAE7919564.1"/>
    <property type="molecule type" value="Genomic_DNA"/>
</dbReference>
<dbReference type="OrthoDB" id="443656at2759"/>
<keyword evidence="2 4" id="KW-0863">Zinc-finger</keyword>
<dbReference type="AlphaFoldDB" id="A0A813BVL3"/>
<dbReference type="GO" id="GO:0008270">
    <property type="term" value="F:zinc ion binding"/>
    <property type="evidence" value="ECO:0007669"/>
    <property type="project" value="UniProtKB-KW"/>
</dbReference>